<organism evidence="4 5">
    <name type="scientific">Lagenidium giganteum</name>
    <dbReference type="NCBI Taxonomy" id="4803"/>
    <lineage>
        <taxon>Eukaryota</taxon>
        <taxon>Sar</taxon>
        <taxon>Stramenopiles</taxon>
        <taxon>Oomycota</taxon>
        <taxon>Peronosporomycetes</taxon>
        <taxon>Pythiales</taxon>
        <taxon>Pythiaceae</taxon>
    </lineage>
</organism>
<reference evidence="4" key="1">
    <citation type="submission" date="2022-11" db="EMBL/GenBank/DDBJ databases">
        <authorList>
            <person name="Morgan W.R."/>
            <person name="Tartar A."/>
        </authorList>
    </citation>
    <scope>NUCLEOTIDE SEQUENCE</scope>
    <source>
        <strain evidence="4">ARSEF 373</strain>
    </source>
</reference>
<feature type="active site" description="Proton acceptor" evidence="2">
    <location>
        <position position="204"/>
    </location>
</feature>
<dbReference type="Gene3D" id="3.40.1090.10">
    <property type="entry name" value="Cytosolic phospholipase A2 catalytic domain"/>
    <property type="match status" value="1"/>
</dbReference>
<dbReference type="AlphaFoldDB" id="A0AAV2ZED1"/>
<dbReference type="PANTHER" id="PTHR12406:SF7">
    <property type="entry name" value="PATATIN-LIKE PHOSPHOLIPASE DOMAIN-CONTAINING PROTEIN 4"/>
    <property type="match status" value="1"/>
</dbReference>
<dbReference type="PROSITE" id="PS51635">
    <property type="entry name" value="PNPLA"/>
    <property type="match status" value="1"/>
</dbReference>
<dbReference type="SUPFAM" id="SSF52151">
    <property type="entry name" value="FabD/lysophospholipase-like"/>
    <property type="match status" value="1"/>
</dbReference>
<feature type="short sequence motif" description="GXSXG" evidence="2">
    <location>
        <begin position="85"/>
        <end position="89"/>
    </location>
</feature>
<dbReference type="GO" id="GO:0005737">
    <property type="term" value="C:cytoplasm"/>
    <property type="evidence" value="ECO:0007669"/>
    <property type="project" value="TreeGrafter"/>
</dbReference>
<evidence type="ECO:0000313" key="4">
    <source>
        <dbReference type="EMBL" id="DBA05273.1"/>
    </source>
</evidence>
<proteinExistence type="predicted"/>
<dbReference type="Pfam" id="PF01734">
    <property type="entry name" value="Patatin"/>
    <property type="match status" value="1"/>
</dbReference>
<dbReference type="GO" id="GO:0005811">
    <property type="term" value="C:lipid droplet"/>
    <property type="evidence" value="ECO:0007669"/>
    <property type="project" value="TreeGrafter"/>
</dbReference>
<dbReference type="GO" id="GO:0016020">
    <property type="term" value="C:membrane"/>
    <property type="evidence" value="ECO:0007669"/>
    <property type="project" value="TreeGrafter"/>
</dbReference>
<dbReference type="PANTHER" id="PTHR12406">
    <property type="entry name" value="CALCIUM-INDEPENDENT PHOSPHOLIPASE A2 IPLA2 -RELATED"/>
    <property type="match status" value="1"/>
</dbReference>
<evidence type="ECO:0000256" key="2">
    <source>
        <dbReference type="PROSITE-ProRule" id="PRU01161"/>
    </source>
</evidence>
<dbReference type="InterPro" id="IPR002641">
    <property type="entry name" value="PNPLA_dom"/>
</dbReference>
<dbReference type="GO" id="GO:0004806">
    <property type="term" value="F:triacylglycerol lipase activity"/>
    <property type="evidence" value="ECO:0007669"/>
    <property type="project" value="TreeGrafter"/>
</dbReference>
<keyword evidence="2" id="KW-0442">Lipid degradation</keyword>
<accession>A0AAV2ZED1</accession>
<protein>
    <recommendedName>
        <fullName evidence="3">PNPLA domain-containing protein</fullName>
    </recommendedName>
</protein>
<evidence type="ECO:0000259" key="3">
    <source>
        <dbReference type="PROSITE" id="PS51635"/>
    </source>
</evidence>
<comment type="caution">
    <text evidence="4">The sequence shown here is derived from an EMBL/GenBank/DDBJ whole genome shotgun (WGS) entry which is preliminary data.</text>
</comment>
<dbReference type="GO" id="GO:0055088">
    <property type="term" value="P:lipid homeostasis"/>
    <property type="evidence" value="ECO:0007669"/>
    <property type="project" value="TreeGrafter"/>
</dbReference>
<feature type="short sequence motif" description="DGA/G" evidence="2">
    <location>
        <begin position="204"/>
        <end position="206"/>
    </location>
</feature>
<dbReference type="EMBL" id="DAKRPA010000001">
    <property type="protein sequence ID" value="DBA05273.1"/>
    <property type="molecule type" value="Genomic_DNA"/>
</dbReference>
<feature type="active site" description="Nucleophile" evidence="2">
    <location>
        <position position="87"/>
    </location>
</feature>
<dbReference type="InterPro" id="IPR016035">
    <property type="entry name" value="Acyl_Trfase/lysoPLipase"/>
</dbReference>
<comment type="caution">
    <text evidence="2">Lacks conserved residue(s) required for the propagation of feature annotation.</text>
</comment>
<sequence>MDELWQSETKEHGEQIAVHKVPCAVPRPLSKASAPATALVRRKLTENHHIAQIGFGGCGGMYNYFLGVASVLQESYDLENVIFSGVSAGCFPATILALGIDVKEFFFKENLPLIEMAAEQTYAGLGKWIPMVKENMLKMLEPDAYKKVDKRLYFSVTEIPKLKNHLLTTWESNEEMVDCMLSSAHVPIYTNSWTSSHRGMQLVDGGLTNNHPIVYPEHNYKVFQIWKWRWILPTWILVTTNAEWAVQMFNMGREDALKNLHAEVDEVFF</sequence>
<keyword evidence="5" id="KW-1185">Reference proteome</keyword>
<keyword evidence="2" id="KW-0378">Hydrolase</keyword>
<name>A0AAV2ZED1_9STRA</name>
<gene>
    <name evidence="4" type="ORF">N0F65_007435</name>
</gene>
<keyword evidence="1 2" id="KW-0443">Lipid metabolism</keyword>
<dbReference type="InterPro" id="IPR033562">
    <property type="entry name" value="PLPL"/>
</dbReference>
<dbReference type="Proteomes" id="UP001146120">
    <property type="component" value="Unassembled WGS sequence"/>
</dbReference>
<evidence type="ECO:0000256" key="1">
    <source>
        <dbReference type="ARBA" id="ARBA00023098"/>
    </source>
</evidence>
<reference evidence="4" key="2">
    <citation type="journal article" date="2023" name="Microbiol Resour">
        <title>Decontamination and Annotation of the Draft Genome Sequence of the Oomycete Lagenidium giganteum ARSEF 373.</title>
        <authorList>
            <person name="Morgan W.R."/>
            <person name="Tartar A."/>
        </authorList>
    </citation>
    <scope>NUCLEOTIDE SEQUENCE</scope>
    <source>
        <strain evidence="4">ARSEF 373</strain>
    </source>
</reference>
<dbReference type="GO" id="GO:0019433">
    <property type="term" value="P:triglyceride catabolic process"/>
    <property type="evidence" value="ECO:0007669"/>
    <property type="project" value="TreeGrafter"/>
</dbReference>
<feature type="domain" description="PNPLA" evidence="3">
    <location>
        <begin position="53"/>
        <end position="217"/>
    </location>
</feature>
<evidence type="ECO:0000313" key="5">
    <source>
        <dbReference type="Proteomes" id="UP001146120"/>
    </source>
</evidence>